<feature type="transmembrane region" description="Helical" evidence="1">
    <location>
        <begin position="80"/>
        <end position="99"/>
    </location>
</feature>
<dbReference type="EMBL" id="JABCQO010000001">
    <property type="protein sequence ID" value="MBF0875629.1"/>
    <property type="molecule type" value="Genomic_DNA"/>
</dbReference>
<dbReference type="Pfam" id="PF14373">
    <property type="entry name" value="Imm_superinfect"/>
    <property type="match status" value="1"/>
</dbReference>
<gene>
    <name evidence="2" type="ORF">HKD21_02050</name>
</gene>
<comment type="caution">
    <text evidence="2">The sequence shown here is derived from an EMBL/GenBank/DDBJ whole genome shotgun (WGS) entry which is preliminary data.</text>
</comment>
<feature type="transmembrane region" description="Helical" evidence="1">
    <location>
        <begin position="6"/>
        <end position="28"/>
    </location>
</feature>
<accession>A0ABR9YBD7</accession>
<keyword evidence="1" id="KW-1133">Transmembrane helix</keyword>
<evidence type="ECO:0000313" key="2">
    <source>
        <dbReference type="EMBL" id="MBF0875629.1"/>
    </source>
</evidence>
<keyword evidence="1" id="KW-0812">Transmembrane</keyword>
<organism evidence="2 3">
    <name type="scientific">Gluconobacter cerevisiae</name>
    <dbReference type="NCBI Taxonomy" id="1379734"/>
    <lineage>
        <taxon>Bacteria</taxon>
        <taxon>Pseudomonadati</taxon>
        <taxon>Pseudomonadota</taxon>
        <taxon>Alphaproteobacteria</taxon>
        <taxon>Acetobacterales</taxon>
        <taxon>Acetobacteraceae</taxon>
        <taxon>Gluconobacter</taxon>
    </lineage>
</organism>
<evidence type="ECO:0000256" key="1">
    <source>
        <dbReference type="SAM" id="Phobius"/>
    </source>
</evidence>
<keyword evidence="1" id="KW-0472">Membrane</keyword>
<dbReference type="Proteomes" id="UP000630952">
    <property type="component" value="Unassembled WGS sequence"/>
</dbReference>
<name>A0ABR9YBD7_9PROT</name>
<proteinExistence type="predicted"/>
<reference evidence="2" key="1">
    <citation type="submission" date="2020-04" db="EMBL/GenBank/DDBJ databases">
        <authorList>
            <person name="Sombolestani A."/>
        </authorList>
    </citation>
    <scope>NUCLEOTIDE SEQUENCE</scope>
    <source>
        <strain evidence="2">LMG 27748</strain>
    </source>
</reference>
<reference evidence="2" key="2">
    <citation type="submission" date="2020-11" db="EMBL/GenBank/DDBJ databases">
        <title>Description of novel Gluconobacter species.</title>
        <authorList>
            <person name="Cleenwerck I."/>
            <person name="Cnockaert M."/>
            <person name="Borremans W."/>
            <person name="Wieme A.D."/>
            <person name="De Vuyst L."/>
            <person name="Vandamme P."/>
        </authorList>
    </citation>
    <scope>NUCLEOTIDE SEQUENCE</scope>
    <source>
        <strain evidence="2">LMG 27748</strain>
    </source>
</reference>
<feature type="transmembrane region" description="Helical" evidence="1">
    <location>
        <begin position="40"/>
        <end position="60"/>
    </location>
</feature>
<protein>
    <submittedName>
        <fullName evidence="2">Superinfection immunity protein</fullName>
    </submittedName>
</protein>
<dbReference type="RefSeq" id="WP_194253917.1">
    <property type="nucleotide sequence ID" value="NZ_JABCQO010000001.1"/>
</dbReference>
<dbReference type="InterPro" id="IPR016410">
    <property type="entry name" value="Phage_imm"/>
</dbReference>
<sequence>MHLITVAVVSSVVLVGMAIVFLPTIIALCTRKVHWREAFVINLSAGWTVAGWVGAIVWAATGDEAKIKTRFRALSTRKKVLIVLELVFVEAAVTGYALFHHSSHATHLLH</sequence>
<keyword evidence="3" id="KW-1185">Reference proteome</keyword>
<evidence type="ECO:0000313" key="3">
    <source>
        <dbReference type="Proteomes" id="UP000630952"/>
    </source>
</evidence>